<sequence>MAKSSSRVIWTGSWAVRKLFTAAEAVPVAAEKRKTMYRRLSELGASGGSVSKTLNEFILEGGKTSKINLTDCIKELRKYGRFDHAIEVLQWMQKRKMNFSHVDHAVYLDLTAKTKGIAAAENYFDNLQPSVQNHVTYSTLLNCYCKELMSEKALTLFEKMDKMKLLSTSMPFSNLMTLHMRLGQPEKVLDIVQEMKQRGISPSTFTYSIWMQSYGCLNDFEGVHRVLDEMKMDGKENFSWTTYSNLAAIYVKAGLFDKAESALRKLEEQIECGRDDGGFQRKKRRHDGGDREAYHFLISLYAGTSNLSEVHRVWNSLKSRFRTTTNISYLNVLQALAKLKDAEGLLKCFKEWESSCQSYDMRLANVAIRSCLEHDMYEEAESIFDDALKRTKGLFFKAREMFMVFFLKNHRPDLALKHMKAALSEVKEIEWQPDQKTISAFLNYFEDEKDVDGAERLCKIWKQNNRLNSNAYILLLKTHIAAGRLAPEMRQRLEEDNIEMNPELENLLERVSPKLA</sequence>
<dbReference type="GO" id="GO:0003729">
    <property type="term" value="F:mRNA binding"/>
    <property type="evidence" value="ECO:0007669"/>
    <property type="project" value="UniProtKB-ARBA"/>
</dbReference>
<evidence type="ECO:0000256" key="3">
    <source>
        <dbReference type="ARBA" id="ARBA00022737"/>
    </source>
</evidence>
<evidence type="ECO:0000313" key="7">
    <source>
        <dbReference type="EMBL" id="KAJ6729356.1"/>
    </source>
</evidence>
<reference evidence="7" key="2">
    <citation type="journal article" date="2023" name="Int. J. Mol. Sci.">
        <title>De Novo Assembly and Annotation of 11 Diverse Shrub Willow (Salix) Genomes Reveals Novel Gene Organization in Sex-Linked Regions.</title>
        <authorList>
            <person name="Hyden B."/>
            <person name="Feng K."/>
            <person name="Yates T.B."/>
            <person name="Jawdy S."/>
            <person name="Cereghino C."/>
            <person name="Smart L.B."/>
            <person name="Muchero W."/>
        </authorList>
    </citation>
    <scope>NUCLEOTIDE SEQUENCE [LARGE SCALE GENOMIC DNA]</scope>
    <source>
        <tissue evidence="7">Shoot tip</tissue>
    </source>
</reference>
<reference evidence="7" key="1">
    <citation type="submission" date="2022-11" db="EMBL/GenBank/DDBJ databases">
        <authorList>
            <person name="Hyden B.L."/>
            <person name="Feng K."/>
            <person name="Yates T."/>
            <person name="Jawdy S."/>
            <person name="Smart L.B."/>
            <person name="Muchero W."/>
        </authorList>
    </citation>
    <scope>NUCLEOTIDE SEQUENCE</scope>
    <source>
        <tissue evidence="7">Shoot tip</tissue>
    </source>
</reference>
<dbReference type="PROSITE" id="PS51375">
    <property type="entry name" value="PPR"/>
    <property type="match status" value="2"/>
</dbReference>
<dbReference type="EMBL" id="JAPFFL010000004">
    <property type="protein sequence ID" value="KAJ6729356.1"/>
    <property type="molecule type" value="Genomic_DNA"/>
</dbReference>
<comment type="caution">
    <text evidence="7">The sequence shown here is derived from an EMBL/GenBank/DDBJ whole genome shotgun (WGS) entry which is preliminary data.</text>
</comment>
<evidence type="ECO:0008006" key="9">
    <source>
        <dbReference type="Google" id="ProtNLM"/>
    </source>
</evidence>
<dbReference type="InterPro" id="IPR002885">
    <property type="entry name" value="PPR_rpt"/>
</dbReference>
<keyword evidence="3" id="KW-0677">Repeat</keyword>
<proteinExistence type="inferred from homology"/>
<dbReference type="PANTHER" id="PTHR45717">
    <property type="entry name" value="OS12G0527900 PROTEIN"/>
    <property type="match status" value="1"/>
</dbReference>
<keyword evidence="4" id="KW-0809">Transit peptide</keyword>
<protein>
    <recommendedName>
        <fullName evidence="9">Pentacotripeptide-repeat region of PRORP domain-containing protein</fullName>
    </recommendedName>
</protein>
<dbReference type="AlphaFoldDB" id="A0A9Q0ZCE7"/>
<dbReference type="NCBIfam" id="TIGR00756">
    <property type="entry name" value="PPR"/>
    <property type="match status" value="3"/>
</dbReference>
<accession>A0A9Q0ZCE7</accession>
<organism evidence="7 8">
    <name type="scientific">Salix viminalis</name>
    <name type="common">Common osier</name>
    <name type="synonym">Basket willow</name>
    <dbReference type="NCBI Taxonomy" id="40686"/>
    <lineage>
        <taxon>Eukaryota</taxon>
        <taxon>Viridiplantae</taxon>
        <taxon>Streptophyta</taxon>
        <taxon>Embryophyta</taxon>
        <taxon>Tracheophyta</taxon>
        <taxon>Spermatophyta</taxon>
        <taxon>Magnoliopsida</taxon>
        <taxon>eudicotyledons</taxon>
        <taxon>Gunneridae</taxon>
        <taxon>Pentapetalae</taxon>
        <taxon>rosids</taxon>
        <taxon>fabids</taxon>
        <taxon>Malpighiales</taxon>
        <taxon>Salicaceae</taxon>
        <taxon>Saliceae</taxon>
        <taxon>Salix</taxon>
    </lineage>
</organism>
<dbReference type="Pfam" id="PF13041">
    <property type="entry name" value="PPR_2"/>
    <property type="match status" value="1"/>
</dbReference>
<dbReference type="FunFam" id="1.25.40.10:FF:000618">
    <property type="entry name" value="Pentatricopeptide repeat-containing protein mitochondrial"/>
    <property type="match status" value="1"/>
</dbReference>
<comment type="subcellular location">
    <subcellularLocation>
        <location evidence="1">Mitochondrion</location>
    </subcellularLocation>
</comment>
<feature type="repeat" description="PPR" evidence="6">
    <location>
        <begin position="133"/>
        <end position="167"/>
    </location>
</feature>
<dbReference type="PANTHER" id="PTHR45717:SF8">
    <property type="entry name" value="OS01G0301000 PROTEIN"/>
    <property type="match status" value="1"/>
</dbReference>
<evidence type="ECO:0000256" key="5">
    <source>
        <dbReference type="ARBA" id="ARBA00023128"/>
    </source>
</evidence>
<keyword evidence="5" id="KW-0496">Mitochondrion</keyword>
<feature type="repeat" description="PPR" evidence="6">
    <location>
        <begin position="168"/>
        <end position="202"/>
    </location>
</feature>
<evidence type="ECO:0000256" key="2">
    <source>
        <dbReference type="ARBA" id="ARBA00007626"/>
    </source>
</evidence>
<comment type="similarity">
    <text evidence="2">Belongs to the PPR family. P subfamily.</text>
</comment>
<dbReference type="InterPro" id="IPR011990">
    <property type="entry name" value="TPR-like_helical_dom_sf"/>
</dbReference>
<dbReference type="SUPFAM" id="SSF48452">
    <property type="entry name" value="TPR-like"/>
    <property type="match status" value="1"/>
</dbReference>
<keyword evidence="8" id="KW-1185">Reference proteome</keyword>
<evidence type="ECO:0000256" key="4">
    <source>
        <dbReference type="ARBA" id="ARBA00022946"/>
    </source>
</evidence>
<evidence type="ECO:0000313" key="8">
    <source>
        <dbReference type="Proteomes" id="UP001151529"/>
    </source>
</evidence>
<evidence type="ECO:0000256" key="6">
    <source>
        <dbReference type="PROSITE-ProRule" id="PRU00708"/>
    </source>
</evidence>
<dbReference type="GO" id="GO:0005739">
    <property type="term" value="C:mitochondrion"/>
    <property type="evidence" value="ECO:0007669"/>
    <property type="project" value="UniProtKB-SubCell"/>
</dbReference>
<dbReference type="OrthoDB" id="1717827at2759"/>
<dbReference type="Pfam" id="PF01535">
    <property type="entry name" value="PPR"/>
    <property type="match status" value="3"/>
</dbReference>
<dbReference type="Gene3D" id="1.25.40.10">
    <property type="entry name" value="Tetratricopeptide repeat domain"/>
    <property type="match status" value="2"/>
</dbReference>
<dbReference type="FunFam" id="1.25.40.10:FF:000385">
    <property type="entry name" value="Pentatricopeptide repeat-containing protein mitochondrial"/>
    <property type="match status" value="1"/>
</dbReference>
<evidence type="ECO:0000256" key="1">
    <source>
        <dbReference type="ARBA" id="ARBA00004173"/>
    </source>
</evidence>
<dbReference type="Proteomes" id="UP001151529">
    <property type="component" value="Chromosome 2"/>
</dbReference>
<gene>
    <name evidence="7" type="ORF">OIU85_020289</name>
</gene>
<name>A0A9Q0ZCE7_SALVM</name>